<keyword evidence="3" id="KW-1185">Reference proteome</keyword>
<reference evidence="3" key="1">
    <citation type="journal article" date="2019" name="Int. J. Syst. Evol. Microbiol.">
        <title>The Global Catalogue of Microorganisms (GCM) 10K type strain sequencing project: providing services to taxonomists for standard genome sequencing and annotation.</title>
        <authorList>
            <consortium name="The Broad Institute Genomics Platform"/>
            <consortium name="The Broad Institute Genome Sequencing Center for Infectious Disease"/>
            <person name="Wu L."/>
            <person name="Ma J."/>
        </authorList>
    </citation>
    <scope>NUCLEOTIDE SEQUENCE [LARGE SCALE GENOMIC DNA]</scope>
    <source>
        <strain evidence="3">CCUG 53519</strain>
    </source>
</reference>
<gene>
    <name evidence="2" type="ORF">ACFQ3J_13375</name>
</gene>
<comment type="caution">
    <text evidence="2">The sequence shown here is derived from an EMBL/GenBank/DDBJ whole genome shotgun (WGS) entry which is preliminary data.</text>
</comment>
<accession>A0ABW3PYG4</accession>
<dbReference type="PANTHER" id="PTHR43384">
    <property type="entry name" value="SEPTUM SITE-DETERMINING PROTEIN MIND HOMOLOG, CHLOROPLASTIC-RELATED"/>
    <property type="match status" value="1"/>
</dbReference>
<evidence type="ECO:0000313" key="2">
    <source>
        <dbReference type="EMBL" id="MFD1129166.1"/>
    </source>
</evidence>
<organism evidence="2 3">
    <name type="scientific">Paenibacillus provencensis</name>
    <dbReference type="NCBI Taxonomy" id="441151"/>
    <lineage>
        <taxon>Bacteria</taxon>
        <taxon>Bacillati</taxon>
        <taxon>Bacillota</taxon>
        <taxon>Bacilli</taxon>
        <taxon>Bacillales</taxon>
        <taxon>Paenibacillaceae</taxon>
        <taxon>Paenibacillus</taxon>
    </lineage>
</organism>
<dbReference type="Gene3D" id="3.40.50.300">
    <property type="entry name" value="P-loop containing nucleotide triphosphate hydrolases"/>
    <property type="match status" value="1"/>
</dbReference>
<protein>
    <submittedName>
        <fullName evidence="2">ParA family protein</fullName>
    </submittedName>
</protein>
<evidence type="ECO:0000259" key="1">
    <source>
        <dbReference type="Pfam" id="PF01656"/>
    </source>
</evidence>
<evidence type="ECO:0000313" key="3">
    <source>
        <dbReference type="Proteomes" id="UP001597169"/>
    </source>
</evidence>
<dbReference type="EMBL" id="JBHTKX010000001">
    <property type="protein sequence ID" value="MFD1129166.1"/>
    <property type="molecule type" value="Genomic_DNA"/>
</dbReference>
<dbReference type="Pfam" id="PF01656">
    <property type="entry name" value="CbiA"/>
    <property type="match status" value="1"/>
</dbReference>
<dbReference type="SUPFAM" id="SSF52540">
    <property type="entry name" value="P-loop containing nucleoside triphosphate hydrolases"/>
    <property type="match status" value="1"/>
</dbReference>
<name>A0ABW3PYG4_9BACL</name>
<dbReference type="InterPro" id="IPR002586">
    <property type="entry name" value="CobQ/CobB/MinD/ParA_Nub-bd_dom"/>
</dbReference>
<feature type="domain" description="CobQ/CobB/MinD/ParA nucleotide binding" evidence="1">
    <location>
        <begin position="145"/>
        <end position="345"/>
    </location>
</feature>
<dbReference type="PANTHER" id="PTHR43384:SF13">
    <property type="entry name" value="SLR0110 PROTEIN"/>
    <property type="match status" value="1"/>
</dbReference>
<sequence length="400" mass="46028">MLFLCSKGEVHLVIRKVVLASRTREYVDAVLDYVQGSEYSRKFHVTAFSQPEAMMRYMSEQTRASMPDLIVGELEFIELMRDGLDQERVPILLLAEQRSTDGDLPLVMKYQPLFVLLGAWEEAVSNSGTVRLVSKLSGDESLVIGVTSASGGCGKTTVALNLAKQLGRAGYSVFYLNLETLDSTKPFLQTSHQAAREEELEEAFSRLMYLIRARRSGGKASEHRVDIRSYVMWNEQIKSHYFYPARNRNEMRQLTKSDVYALLEVLIESEQYQYIIIDHDSVWDERAEALMDSSNLLIWLLSDDILTLGKASEWVKYQEQLDPTRYAQIQEKSTYVINRYTGTVVNTMPDEYIQTCFYLPYIPSWKQMREPELLLGSPIYQKEMRRLCEAAGILEKEYSL</sequence>
<dbReference type="InterPro" id="IPR027417">
    <property type="entry name" value="P-loop_NTPase"/>
</dbReference>
<dbReference type="Gene3D" id="3.40.50.10850">
    <property type="entry name" value="Ntrc-like two-domain protein"/>
    <property type="match status" value="1"/>
</dbReference>
<dbReference type="InterPro" id="IPR050625">
    <property type="entry name" value="ParA/MinD_ATPase"/>
</dbReference>
<proteinExistence type="predicted"/>
<dbReference type="Proteomes" id="UP001597169">
    <property type="component" value="Unassembled WGS sequence"/>
</dbReference>
<dbReference type="RefSeq" id="WP_091153892.1">
    <property type="nucleotide sequence ID" value="NZ_JBHTKX010000001.1"/>
</dbReference>